<accession>A0A1D6QSD1</accession>
<organism evidence="1">
    <name type="scientific">Zea mays</name>
    <name type="common">Maize</name>
    <dbReference type="NCBI Taxonomy" id="4577"/>
    <lineage>
        <taxon>Eukaryota</taxon>
        <taxon>Viridiplantae</taxon>
        <taxon>Streptophyta</taxon>
        <taxon>Embryophyta</taxon>
        <taxon>Tracheophyta</taxon>
        <taxon>Spermatophyta</taxon>
        <taxon>Magnoliopsida</taxon>
        <taxon>Liliopsida</taxon>
        <taxon>Poales</taxon>
        <taxon>Poaceae</taxon>
        <taxon>PACMAD clade</taxon>
        <taxon>Panicoideae</taxon>
        <taxon>Andropogonodae</taxon>
        <taxon>Andropogoneae</taxon>
        <taxon>Tripsacinae</taxon>
        <taxon>Zea</taxon>
    </lineage>
</organism>
<dbReference type="AlphaFoldDB" id="A0A1D6QSD1"/>
<dbReference type="EMBL" id="CM000780">
    <property type="protein sequence ID" value="AQK60391.1"/>
    <property type="molecule type" value="Genomic_DNA"/>
</dbReference>
<reference evidence="1" key="1">
    <citation type="submission" date="2015-12" db="EMBL/GenBank/DDBJ databases">
        <title>Update maize B73 reference genome by single molecule sequencing technologies.</title>
        <authorList>
            <consortium name="Maize Genome Sequencing Project"/>
            <person name="Ware D."/>
        </authorList>
    </citation>
    <scope>NUCLEOTIDE SEQUENCE</scope>
    <source>
        <tissue evidence="1">Seedling</tissue>
    </source>
</reference>
<sequence>MVLRPLSRRIRWFRGKVHLFIYLFMFLNTNALSFPW</sequence>
<name>A0A1D6QSD1_MAIZE</name>
<proteinExistence type="predicted"/>
<evidence type="ECO:0000313" key="1">
    <source>
        <dbReference type="EMBL" id="AQK60391.1"/>
    </source>
</evidence>
<gene>
    <name evidence="1" type="ORF">ZEAMMB73_Zm00001d053800</name>
</gene>
<protein>
    <submittedName>
        <fullName evidence="1">Glycine cleavage system H protein 2 mitochondrial</fullName>
    </submittedName>
</protein>